<gene>
    <name evidence="1" type="ORF">DB891_07685</name>
</gene>
<dbReference type="RefSeq" id="WP_116762223.1">
    <property type="nucleotide sequence ID" value="NZ_QCZH01000006.1"/>
</dbReference>
<keyword evidence="2" id="KW-1185">Reference proteome</keyword>
<dbReference type="EMBL" id="QCZH01000006">
    <property type="protein sequence ID" value="PWA09554.1"/>
    <property type="molecule type" value="Genomic_DNA"/>
</dbReference>
<organism evidence="1 2">
    <name type="scientific">Flavobacterium laiguense</name>
    <dbReference type="NCBI Taxonomy" id="2169409"/>
    <lineage>
        <taxon>Bacteria</taxon>
        <taxon>Pseudomonadati</taxon>
        <taxon>Bacteroidota</taxon>
        <taxon>Flavobacteriia</taxon>
        <taxon>Flavobacteriales</taxon>
        <taxon>Flavobacteriaceae</taxon>
        <taxon>Flavobacterium</taxon>
    </lineage>
</organism>
<dbReference type="AlphaFoldDB" id="A0A2U1JX84"/>
<evidence type="ECO:0000313" key="2">
    <source>
        <dbReference type="Proteomes" id="UP000245618"/>
    </source>
</evidence>
<proteinExistence type="predicted"/>
<accession>A0A2U1JX84</accession>
<dbReference type="InterPro" id="IPR040807">
    <property type="entry name" value="DUF5522"/>
</dbReference>
<evidence type="ECO:0000313" key="1">
    <source>
        <dbReference type="EMBL" id="PWA09554.1"/>
    </source>
</evidence>
<dbReference type="Proteomes" id="UP000245618">
    <property type="component" value="Unassembled WGS sequence"/>
</dbReference>
<dbReference type="OrthoDB" id="9800168at2"/>
<reference evidence="1 2" key="1">
    <citation type="submission" date="2018-04" db="EMBL/GenBank/DDBJ databases">
        <title>Flavobacterium sp. nov., isolated from glacier ice.</title>
        <authorList>
            <person name="Liu Q."/>
            <person name="Xin Y.-H."/>
        </authorList>
    </citation>
    <scope>NUCLEOTIDE SEQUENCE [LARGE SCALE GENOMIC DNA]</scope>
    <source>
        <strain evidence="1 2">LB2P30</strain>
    </source>
</reference>
<protein>
    <recommendedName>
        <fullName evidence="3">Cysteine-rich CWC family protein</fullName>
    </recommendedName>
</protein>
<evidence type="ECO:0008006" key="3">
    <source>
        <dbReference type="Google" id="ProtNLM"/>
    </source>
</evidence>
<dbReference type="Pfam" id="PF17653">
    <property type="entry name" value="DUF5522"/>
    <property type="match status" value="1"/>
</dbReference>
<name>A0A2U1JX84_9FLAO</name>
<comment type="caution">
    <text evidence="1">The sequence shown here is derived from an EMBL/GenBank/DDBJ whole genome shotgun (WGS) entry which is preliminary data.</text>
</comment>
<sequence>MNTIKVKHCSTCEMPFNCGDTLEGEKCWCNNFPPIFNPLDIEDCLCSSCFSKACSNKIDEFVATVTPETAIGNKASLLPETTNIIEGIDYYFEDGNYVFKAWFHLKRGYCCKSDCAHCPY</sequence>